<feature type="coiled-coil region" evidence="1">
    <location>
        <begin position="292"/>
        <end position="333"/>
    </location>
</feature>
<dbReference type="AlphaFoldDB" id="A0A4R6WE35"/>
<comment type="caution">
    <text evidence="3">The sequence shown here is derived from an EMBL/GenBank/DDBJ whole genome shotgun (WGS) entry which is preliminary data.</text>
</comment>
<dbReference type="Gene3D" id="3.40.50.300">
    <property type="entry name" value="P-loop containing nucleotide triphosphate hydrolases"/>
    <property type="match status" value="2"/>
</dbReference>
<dbReference type="PANTHER" id="PTHR32114">
    <property type="entry name" value="ABC TRANSPORTER ABCH.3"/>
    <property type="match status" value="1"/>
</dbReference>
<dbReference type="InterPro" id="IPR027417">
    <property type="entry name" value="P-loop_NTPase"/>
</dbReference>
<keyword evidence="3" id="KW-0378">Hydrolase</keyword>
<dbReference type="InterPro" id="IPR038729">
    <property type="entry name" value="Rad50/SbcC_AAA"/>
</dbReference>
<accession>A0A4R6WE35</accession>
<name>A0A4R6WE35_9SPHI</name>
<evidence type="ECO:0000256" key="1">
    <source>
        <dbReference type="SAM" id="Coils"/>
    </source>
</evidence>
<feature type="domain" description="Rad50/SbcC-type AAA" evidence="2">
    <location>
        <begin position="6"/>
        <end position="238"/>
    </location>
</feature>
<sequence length="1012" mass="117935">MLPIYLSLEGLYSYQKKQEVDFTQLTEGGLFGIFGAVGSGKSSILEAISFALYGEIERLNKQEKRAYNMLNLKSDTAIIDFHFLNFEGRKFRFVAQWRRKKKFEETTSIERYAYEWKDSNWLPLESADGARVTNLSYPNFRRTIIIPQGQFMEFLELKGKERSDMMKEIFFLNQYDLGPKVSLLQSDNNKKIEHIKGALTGYEEVSEEIIVEQERSLIESKRNLTNVKLEFEKIAQQLHALRLEKENKSDLDHKEQQLAELELQHPQIQRYEKELQQFESVTQNFREPINNLHDITSRKEQLLIKIEKLKDNKQLLNTQIAETASQLESIKEDYEALATSRKKTDDYRLLITNTDLQQQKIELQSRVDRGTPYIEQTRQKEKELSVQLGKEEEQLDTAKNSRIQTQELMDVENWYQKQEQLQKDALDIHIKIAKLTQDLTTYRGQLEEINLSETNWQEILKDKIDKVAAASNLLKEKENALLVKQELSQYVLKLHDGSPCPLCGSLEHPAPMHEEDWVLEVKVLNNERDKLTQLDQELREQYAKVSAITVLITDKLNDTKGLKQQEKEISDLISMHDSTFTWNNFEKGNRSSFETQKKQAQQLEVRILEQENSIKDIRKQIQETQENLAKYEKSLDDFKNQVKIVDAKISHNIQQLKTTADHTSYEKTGKATLVKALAELERKIETVEKQYIEWNEILNQRRTQFAAVAGQYTEAHEQYITLTAQLQALQGTINSLLKEFQFEDITIVKSILEKSFDILKTREKIQQFYVQYNTLQTRIAELRELMKNSTFSQEVFEEIEKIHELKKEELELELTLSGTLEKELARLTIELGKKKTLLSTYEQLNSRKENLRTLDNMFKGNGFINYVSSIHLARLCEIANQRFHRLTKNQLSLCLNESNEFEVIDFLHEGHQRSVKTLSGGQSFQASLCLALALAENIQSLNKADRNFFFIDEGFGTQDAESINTVFDTLQYLHHENRVVGIISHVDELKERIPRSVSVTKDLEKGSQITHN</sequence>
<keyword evidence="4" id="KW-1185">Reference proteome</keyword>
<reference evidence="3 4" key="1">
    <citation type="submission" date="2019-03" db="EMBL/GenBank/DDBJ databases">
        <title>Genomic Encyclopedia of Archaeal and Bacterial Type Strains, Phase II (KMG-II): from individual species to whole genera.</title>
        <authorList>
            <person name="Goeker M."/>
        </authorList>
    </citation>
    <scope>NUCLEOTIDE SEQUENCE [LARGE SCALE GENOMIC DNA]</scope>
    <source>
        <strain evidence="3 4">DSM 28353</strain>
    </source>
</reference>
<proteinExistence type="predicted"/>
<keyword evidence="3" id="KW-0269">Exonuclease</keyword>
<dbReference type="Pfam" id="PF13558">
    <property type="entry name" value="SbcC_Walker_B"/>
    <property type="match status" value="1"/>
</dbReference>
<keyword evidence="3" id="KW-0540">Nuclease</keyword>
<dbReference type="OrthoDB" id="9795626at2"/>
<dbReference type="Proteomes" id="UP000295292">
    <property type="component" value="Unassembled WGS sequence"/>
</dbReference>
<dbReference type="GO" id="GO:0016887">
    <property type="term" value="F:ATP hydrolysis activity"/>
    <property type="evidence" value="ECO:0007669"/>
    <property type="project" value="InterPro"/>
</dbReference>
<evidence type="ECO:0000313" key="4">
    <source>
        <dbReference type="Proteomes" id="UP000295292"/>
    </source>
</evidence>
<feature type="coiled-coil region" evidence="1">
    <location>
        <begin position="374"/>
        <end position="401"/>
    </location>
</feature>
<dbReference type="SUPFAM" id="SSF52540">
    <property type="entry name" value="P-loop containing nucleoside triphosphate hydrolases"/>
    <property type="match status" value="2"/>
</dbReference>
<evidence type="ECO:0000313" key="3">
    <source>
        <dbReference type="EMBL" id="TDQ78049.1"/>
    </source>
</evidence>
<keyword evidence="1" id="KW-0175">Coiled coil</keyword>
<dbReference type="EMBL" id="SNYV01000013">
    <property type="protein sequence ID" value="TDQ78049.1"/>
    <property type="molecule type" value="Genomic_DNA"/>
</dbReference>
<organism evidence="3 4">
    <name type="scientific">Sphingobacterium yanglingense</name>
    <dbReference type="NCBI Taxonomy" id="1437280"/>
    <lineage>
        <taxon>Bacteria</taxon>
        <taxon>Pseudomonadati</taxon>
        <taxon>Bacteroidota</taxon>
        <taxon>Sphingobacteriia</taxon>
        <taxon>Sphingobacteriales</taxon>
        <taxon>Sphingobacteriaceae</taxon>
        <taxon>Sphingobacterium</taxon>
    </lineage>
</organism>
<evidence type="ECO:0000259" key="2">
    <source>
        <dbReference type="Pfam" id="PF13476"/>
    </source>
</evidence>
<dbReference type="RefSeq" id="WP_133584308.1">
    <property type="nucleotide sequence ID" value="NZ_SNYV01000013.1"/>
</dbReference>
<dbReference type="GO" id="GO:0004527">
    <property type="term" value="F:exonuclease activity"/>
    <property type="evidence" value="ECO:0007669"/>
    <property type="project" value="UniProtKB-KW"/>
</dbReference>
<dbReference type="Pfam" id="PF13476">
    <property type="entry name" value="AAA_23"/>
    <property type="match status" value="1"/>
</dbReference>
<dbReference type="GO" id="GO:0006302">
    <property type="term" value="P:double-strand break repair"/>
    <property type="evidence" value="ECO:0007669"/>
    <property type="project" value="InterPro"/>
</dbReference>
<dbReference type="PANTHER" id="PTHR32114:SF2">
    <property type="entry name" value="ABC TRANSPORTER ABCH.3"/>
    <property type="match status" value="1"/>
</dbReference>
<feature type="coiled-coil region" evidence="1">
    <location>
        <begin position="593"/>
        <end position="697"/>
    </location>
</feature>
<gene>
    <name evidence="3" type="ORF">CLV99_2026</name>
</gene>
<protein>
    <submittedName>
        <fullName evidence="3">Exonuclease SbcC</fullName>
    </submittedName>
</protein>